<evidence type="ECO:0000313" key="2">
    <source>
        <dbReference type="Proteomes" id="UP000475862"/>
    </source>
</evidence>
<sequence length="302" mass="34161">MAGSIADNTTLYKKKTYTYVPPSPPAELIDSLSYTIDFAARKFLQIGIDPSEKFQVVVHVLTSSRYVLITVDLMKKIFSCMGNILSFILATPHKYKRIIFYEDEKNKLSSMMYSGENVLVMEAKNREGCRVLLNRADLMRLQYLEKCIFETIVRKEVFAVPLVMKQYDEIVEYIDKKCAQQKSSPNNVHDMTIFIKNIQVDGVVKSIPNFSNQIQMCAAEQLSESLLNQRANNSHEFFNKTRIISPISSPTPMSPPVLMSPPPSTIFAIKSSVDENDGPSFFNVQPLSETGDFDSAVSELHL</sequence>
<comment type="caution">
    <text evidence="1">The sequence shown here is derived from an EMBL/GenBank/DDBJ whole genome shotgun (WGS) entry which is preliminary data.</text>
</comment>
<name>A0A6G0SXJ3_APHGL</name>
<evidence type="ECO:0000313" key="1">
    <source>
        <dbReference type="EMBL" id="KAE9523120.1"/>
    </source>
</evidence>
<proteinExistence type="predicted"/>
<gene>
    <name evidence="1" type="ORF">AGLY_016488</name>
</gene>
<feature type="non-terminal residue" evidence="1">
    <location>
        <position position="302"/>
    </location>
</feature>
<dbReference type="EMBL" id="VYZN01000207">
    <property type="protein sequence ID" value="KAE9523120.1"/>
    <property type="molecule type" value="Genomic_DNA"/>
</dbReference>
<accession>A0A6G0SXJ3</accession>
<organism evidence="1 2">
    <name type="scientific">Aphis glycines</name>
    <name type="common">Soybean aphid</name>
    <dbReference type="NCBI Taxonomy" id="307491"/>
    <lineage>
        <taxon>Eukaryota</taxon>
        <taxon>Metazoa</taxon>
        <taxon>Ecdysozoa</taxon>
        <taxon>Arthropoda</taxon>
        <taxon>Hexapoda</taxon>
        <taxon>Insecta</taxon>
        <taxon>Pterygota</taxon>
        <taxon>Neoptera</taxon>
        <taxon>Paraneoptera</taxon>
        <taxon>Hemiptera</taxon>
        <taxon>Sternorrhyncha</taxon>
        <taxon>Aphidomorpha</taxon>
        <taxon>Aphidoidea</taxon>
        <taxon>Aphididae</taxon>
        <taxon>Aphidini</taxon>
        <taxon>Aphis</taxon>
        <taxon>Aphis</taxon>
    </lineage>
</organism>
<keyword evidence="2" id="KW-1185">Reference proteome</keyword>
<dbReference type="AlphaFoldDB" id="A0A6G0SXJ3"/>
<dbReference type="Proteomes" id="UP000475862">
    <property type="component" value="Unassembled WGS sequence"/>
</dbReference>
<reference evidence="1 2" key="1">
    <citation type="submission" date="2019-08" db="EMBL/GenBank/DDBJ databases">
        <title>The genome of the soybean aphid Biotype 1, its phylome, world population structure and adaptation to the North American continent.</title>
        <authorList>
            <person name="Giordano R."/>
            <person name="Donthu R.K."/>
            <person name="Hernandez A.G."/>
            <person name="Wright C.L."/>
            <person name="Zimin A.V."/>
        </authorList>
    </citation>
    <scope>NUCLEOTIDE SEQUENCE [LARGE SCALE GENOMIC DNA]</scope>
    <source>
        <tissue evidence="1">Whole aphids</tissue>
    </source>
</reference>
<protein>
    <submittedName>
        <fullName evidence="1">Uncharacterized protein</fullName>
    </submittedName>
</protein>
<dbReference type="OrthoDB" id="6632077at2759"/>